<dbReference type="AlphaFoldDB" id="A0A8J5K2H1"/>
<protein>
    <submittedName>
        <fullName evidence="2">Uncharacterized protein</fullName>
    </submittedName>
</protein>
<feature type="region of interest" description="Disordered" evidence="1">
    <location>
        <begin position="14"/>
        <end position="39"/>
    </location>
</feature>
<organism evidence="2 3">
    <name type="scientific">Homarus americanus</name>
    <name type="common">American lobster</name>
    <dbReference type="NCBI Taxonomy" id="6706"/>
    <lineage>
        <taxon>Eukaryota</taxon>
        <taxon>Metazoa</taxon>
        <taxon>Ecdysozoa</taxon>
        <taxon>Arthropoda</taxon>
        <taxon>Crustacea</taxon>
        <taxon>Multicrustacea</taxon>
        <taxon>Malacostraca</taxon>
        <taxon>Eumalacostraca</taxon>
        <taxon>Eucarida</taxon>
        <taxon>Decapoda</taxon>
        <taxon>Pleocyemata</taxon>
        <taxon>Astacidea</taxon>
        <taxon>Nephropoidea</taxon>
        <taxon>Nephropidae</taxon>
        <taxon>Homarus</taxon>
    </lineage>
</organism>
<evidence type="ECO:0000256" key="1">
    <source>
        <dbReference type="SAM" id="MobiDB-lite"/>
    </source>
</evidence>
<comment type="caution">
    <text evidence="2">The sequence shown here is derived from an EMBL/GenBank/DDBJ whole genome shotgun (WGS) entry which is preliminary data.</text>
</comment>
<name>A0A8J5K2H1_HOMAM</name>
<evidence type="ECO:0000313" key="2">
    <source>
        <dbReference type="EMBL" id="KAG7165358.1"/>
    </source>
</evidence>
<keyword evidence="3" id="KW-1185">Reference proteome</keyword>
<dbReference type="EMBL" id="JAHLQT010024345">
    <property type="protein sequence ID" value="KAG7165358.1"/>
    <property type="molecule type" value="Genomic_DNA"/>
</dbReference>
<gene>
    <name evidence="2" type="ORF">Hamer_G007175</name>
</gene>
<evidence type="ECO:0000313" key="3">
    <source>
        <dbReference type="Proteomes" id="UP000747542"/>
    </source>
</evidence>
<proteinExistence type="predicted"/>
<dbReference type="Proteomes" id="UP000747542">
    <property type="component" value="Unassembled WGS sequence"/>
</dbReference>
<reference evidence="2" key="1">
    <citation type="journal article" date="2021" name="Sci. Adv.">
        <title>The American lobster genome reveals insights on longevity, neural, and immune adaptations.</title>
        <authorList>
            <person name="Polinski J.M."/>
            <person name="Zimin A.V."/>
            <person name="Clark K.F."/>
            <person name="Kohn A.B."/>
            <person name="Sadowski N."/>
            <person name="Timp W."/>
            <person name="Ptitsyn A."/>
            <person name="Khanna P."/>
            <person name="Romanova D.Y."/>
            <person name="Williams P."/>
            <person name="Greenwood S.J."/>
            <person name="Moroz L.L."/>
            <person name="Walt D.R."/>
            <person name="Bodnar A.G."/>
        </authorList>
    </citation>
    <scope>NUCLEOTIDE SEQUENCE</scope>
    <source>
        <strain evidence="2">GMGI-L3</strain>
    </source>
</reference>
<sequence>MAHSRAIVEVEAKRFRYPPHQHNAKASPQTRRGDGHQPWVDQQWWPFHCFN</sequence>
<accession>A0A8J5K2H1</accession>